<dbReference type="InterPro" id="IPR005475">
    <property type="entry name" value="Transketolase-like_Pyr-bd"/>
</dbReference>
<dbReference type="EC" id="2.2.1.1" evidence="3 9"/>
<feature type="site" description="Important for catalytic activity" evidence="14">
    <location>
        <position position="266"/>
    </location>
</feature>
<dbReference type="GO" id="GO:0046872">
    <property type="term" value="F:metal ion binding"/>
    <property type="evidence" value="ECO:0007669"/>
    <property type="project" value="UniProtKB-KW"/>
</dbReference>
<feature type="binding site" evidence="11">
    <location>
        <position position="266"/>
    </location>
    <ligand>
        <name>substrate</name>
    </ligand>
</feature>
<dbReference type="EMBL" id="CP001390">
    <property type="protein sequence ID" value="ACM19363.1"/>
    <property type="molecule type" value="Genomic_DNA"/>
</dbReference>
<dbReference type="FunFam" id="3.40.50.970:FF:000003">
    <property type="entry name" value="Transketolase"/>
    <property type="match status" value="1"/>
</dbReference>
<evidence type="ECO:0000256" key="4">
    <source>
        <dbReference type="ARBA" id="ARBA00022679"/>
    </source>
</evidence>
<accession>B9M2I4</accession>
<dbReference type="STRING" id="316067.Geob_1002"/>
<evidence type="ECO:0000256" key="7">
    <source>
        <dbReference type="ARBA" id="ARBA00023052"/>
    </source>
</evidence>
<dbReference type="GO" id="GO:0005829">
    <property type="term" value="C:cytosol"/>
    <property type="evidence" value="ECO:0007669"/>
    <property type="project" value="TreeGrafter"/>
</dbReference>
<feature type="binding site" evidence="11">
    <location>
        <position position="386"/>
    </location>
    <ligand>
        <name>substrate</name>
    </ligand>
</feature>
<dbReference type="KEGG" id="geo:Geob_1002"/>
<keyword evidence="4 15" id="KW-0808">Transferase</keyword>
<evidence type="ECO:0000256" key="1">
    <source>
        <dbReference type="ARBA" id="ARBA00007131"/>
    </source>
</evidence>
<comment type="cofactor">
    <cofactor evidence="15">
        <name>Mg(2+)</name>
        <dbReference type="ChEBI" id="CHEBI:18420"/>
    </cofactor>
    <cofactor evidence="15">
        <name>Ca(2+)</name>
        <dbReference type="ChEBI" id="CHEBI:29108"/>
    </cofactor>
    <cofactor evidence="15">
        <name>Mn(2+)</name>
        <dbReference type="ChEBI" id="CHEBI:29035"/>
    </cofactor>
    <cofactor evidence="15">
        <name>Co(2+)</name>
        <dbReference type="ChEBI" id="CHEBI:48828"/>
    </cofactor>
    <text evidence="15">Binds 1 Mg(2+) ion per subunit. Can also utilize other divalent metal cations, such as Ca(2+), Mn(2+) and Co(2+).</text>
</comment>
<reference evidence="17 18" key="1">
    <citation type="submission" date="2009-01" db="EMBL/GenBank/DDBJ databases">
        <title>Complete sequence of Geobacter sp. FRC-32.</title>
        <authorList>
            <consortium name="US DOE Joint Genome Institute"/>
            <person name="Lucas S."/>
            <person name="Copeland A."/>
            <person name="Lapidus A."/>
            <person name="Glavina del Rio T."/>
            <person name="Dalin E."/>
            <person name="Tice H."/>
            <person name="Bruce D."/>
            <person name="Goodwin L."/>
            <person name="Pitluck S."/>
            <person name="Saunders E."/>
            <person name="Brettin T."/>
            <person name="Detter J.C."/>
            <person name="Han C."/>
            <person name="Larimer F."/>
            <person name="Land M."/>
            <person name="Hauser L."/>
            <person name="Kyrpides N."/>
            <person name="Ovchinnikova G."/>
            <person name="Kostka J."/>
            <person name="Richardson P."/>
        </authorList>
    </citation>
    <scope>NUCLEOTIDE SEQUENCE [LARGE SCALE GENOMIC DNA]</scope>
    <source>
        <strain evidence="18">DSM 22248 / JCM 15807 / FRC-32</strain>
    </source>
</reference>
<keyword evidence="15" id="KW-0106">Calcium</keyword>
<feature type="binding site" evidence="12">
    <location>
        <position position="73"/>
    </location>
    <ligand>
        <name>thiamine diphosphate</name>
        <dbReference type="ChEBI" id="CHEBI:58937"/>
    </ligand>
</feature>
<keyword evidence="5 13" id="KW-0479">Metal-binding</keyword>
<dbReference type="InterPro" id="IPR049557">
    <property type="entry name" value="Transketolase_CS"/>
</dbReference>
<dbReference type="AlphaFoldDB" id="B9M2I4"/>
<evidence type="ECO:0000256" key="12">
    <source>
        <dbReference type="PIRSR" id="PIRSR605478-3"/>
    </source>
</evidence>
<dbReference type="InterPro" id="IPR020826">
    <property type="entry name" value="Transketolase_BS"/>
</dbReference>
<protein>
    <recommendedName>
        <fullName evidence="3 9">Transketolase</fullName>
        <ecNumber evidence="3 9">2.2.1.1</ecNumber>
    </recommendedName>
</protein>
<dbReference type="InterPro" id="IPR055152">
    <property type="entry name" value="Transketolase-like_C_2"/>
</dbReference>
<feature type="binding site" evidence="11">
    <location>
        <position position="359"/>
    </location>
    <ligand>
        <name>substrate</name>
    </ligand>
</feature>
<feature type="binding site" evidence="13">
    <location>
        <position position="161"/>
    </location>
    <ligand>
        <name>Mg(2+)</name>
        <dbReference type="ChEBI" id="CHEBI:18420"/>
    </ligand>
</feature>
<dbReference type="OrthoDB" id="8732661at2"/>
<feature type="binding site" evidence="12">
    <location>
        <begin position="120"/>
        <end position="122"/>
    </location>
    <ligand>
        <name>thiamine diphosphate</name>
        <dbReference type="ChEBI" id="CHEBI:58937"/>
    </ligand>
</feature>
<evidence type="ECO:0000256" key="10">
    <source>
        <dbReference type="PIRSR" id="PIRSR605478-1"/>
    </source>
</evidence>
<feature type="binding site" evidence="11">
    <location>
        <position position="463"/>
    </location>
    <ligand>
        <name>substrate</name>
    </ligand>
</feature>
<feature type="binding site" evidence="13">
    <location>
        <position position="191"/>
    </location>
    <ligand>
        <name>Mg(2+)</name>
        <dbReference type="ChEBI" id="CHEBI:18420"/>
    </ligand>
</feature>
<dbReference type="InterPro" id="IPR005474">
    <property type="entry name" value="Transketolase_N"/>
</dbReference>
<feature type="active site" description="Proton donor" evidence="10">
    <location>
        <position position="413"/>
    </location>
</feature>
<evidence type="ECO:0000313" key="18">
    <source>
        <dbReference type="Proteomes" id="UP000007721"/>
    </source>
</evidence>
<gene>
    <name evidence="17" type="primary">tkt</name>
    <name evidence="17" type="ordered locus">Geob_1002</name>
</gene>
<evidence type="ECO:0000256" key="15">
    <source>
        <dbReference type="RuleBase" id="RU004996"/>
    </source>
</evidence>
<evidence type="ECO:0000256" key="3">
    <source>
        <dbReference type="ARBA" id="ARBA00013152"/>
    </source>
</evidence>
<feature type="binding site" evidence="11">
    <location>
        <position position="522"/>
    </location>
    <ligand>
        <name>substrate</name>
    </ligand>
</feature>
<feature type="domain" description="Transketolase-like pyrimidine-binding" evidence="16">
    <location>
        <begin position="356"/>
        <end position="527"/>
    </location>
</feature>
<dbReference type="SMART" id="SM00861">
    <property type="entry name" value="Transket_pyr"/>
    <property type="match status" value="1"/>
</dbReference>
<evidence type="ECO:0000256" key="13">
    <source>
        <dbReference type="PIRSR" id="PIRSR605478-4"/>
    </source>
</evidence>
<evidence type="ECO:0000259" key="16">
    <source>
        <dbReference type="SMART" id="SM00861"/>
    </source>
</evidence>
<feature type="binding site" evidence="12">
    <location>
        <position position="162"/>
    </location>
    <ligand>
        <name>thiamine diphosphate</name>
        <dbReference type="ChEBI" id="CHEBI:58937"/>
    </ligand>
</feature>
<dbReference type="GO" id="GO:0006098">
    <property type="term" value="P:pentose-phosphate shunt"/>
    <property type="evidence" value="ECO:0007669"/>
    <property type="project" value="TreeGrafter"/>
</dbReference>
<dbReference type="GO" id="GO:0004802">
    <property type="term" value="F:transketolase activity"/>
    <property type="evidence" value="ECO:0007669"/>
    <property type="project" value="UniProtKB-UniRule"/>
</dbReference>
<dbReference type="Pfam" id="PF22613">
    <property type="entry name" value="Transketolase_C_1"/>
    <property type="match status" value="1"/>
</dbReference>
<keyword evidence="6 13" id="KW-0460">Magnesium</keyword>
<evidence type="ECO:0000256" key="14">
    <source>
        <dbReference type="PIRSR" id="PIRSR605478-5"/>
    </source>
</evidence>
<evidence type="ECO:0000256" key="2">
    <source>
        <dbReference type="ARBA" id="ARBA00011738"/>
    </source>
</evidence>
<organism evidence="17 18">
    <name type="scientific">Geotalea daltonii (strain DSM 22248 / JCM 15807 / FRC-32)</name>
    <name type="common">Geobacter daltonii</name>
    <dbReference type="NCBI Taxonomy" id="316067"/>
    <lineage>
        <taxon>Bacteria</taxon>
        <taxon>Pseudomonadati</taxon>
        <taxon>Thermodesulfobacteriota</taxon>
        <taxon>Desulfuromonadia</taxon>
        <taxon>Geobacterales</taxon>
        <taxon>Geobacteraceae</taxon>
        <taxon>Geotalea</taxon>
    </lineage>
</organism>
<dbReference type="Pfam" id="PF02779">
    <property type="entry name" value="Transket_pyr"/>
    <property type="match status" value="1"/>
</dbReference>
<feature type="binding site" evidence="12">
    <location>
        <position position="266"/>
    </location>
    <ligand>
        <name>thiamine diphosphate</name>
        <dbReference type="ChEBI" id="CHEBI:58937"/>
    </ligand>
</feature>
<dbReference type="RefSeq" id="WP_012646092.1">
    <property type="nucleotide sequence ID" value="NC_011979.1"/>
</dbReference>
<comment type="similarity">
    <text evidence="1 15">Belongs to the transketolase family.</text>
</comment>
<dbReference type="InterPro" id="IPR033247">
    <property type="entry name" value="Transketolase_fam"/>
</dbReference>
<sequence length="677" mass="72954">MDKQRLTEGQMRLGANTLRMLAVDAVEKANSGHPGLPMGAADYAFTLWHNHLRFNCEKPDWPNRDRFILSAGHGSMLLYGLLHLFGFDLPMDELKNFRQWGSRTPGHPEHGAPGVEVTTGPLGQGFANGVGMALAAKMAAARFNDDTFSPIDHRIYAIVSDGDLMEGISSEAASLAGHLKLGNIVYIYDDNGITIEGKTELAFSENVGKKFTALGWHVQRIDGHDFDQIEAALGAARSEKEFPSLIIARTHIAHGSPNKADSAAAHGSPLGAEEALATRQALGWPKETFHVPAEVRALCRRRTEELKGEYAAWQKGFQQWQRRNPEKAALWEEMWQRRVPVELDEKLLKASAGADGATRSLSGRVIQQAAALVPALVGGSADLEPSNNTGIKGAGSIAAGSFAGRNIHFGIREHAMAAMMNGMALYGCFIPFGGTFLAFSDYCRPSIRLAALMGLQVVYVFTHDSILLGEDGPTHQPVEQISALRLIPNLTVFRPADGTETAMAWNAALAKKSGPTALILTRQKVPTLLRQDAFDPKAVLRGAYVVETADTPLVTIMASGSEVSLAMAAGNLLAKQGVGARIVSIPCLETFLAQSASYRQSVLGGRSVRVAVEAGHGALWWRLLGRNGLFIGVEAFGASAPDRVLAEKYGLTPESVAERIVKHLKRKPAPPSISPME</sequence>
<comment type="catalytic activity">
    <reaction evidence="8 15">
        <text>D-sedoheptulose 7-phosphate + D-glyceraldehyde 3-phosphate = aldehydo-D-ribose 5-phosphate + D-xylulose 5-phosphate</text>
        <dbReference type="Rhea" id="RHEA:10508"/>
        <dbReference type="ChEBI" id="CHEBI:57483"/>
        <dbReference type="ChEBI" id="CHEBI:57737"/>
        <dbReference type="ChEBI" id="CHEBI:58273"/>
        <dbReference type="ChEBI" id="CHEBI:59776"/>
        <dbReference type="EC" id="2.2.1.1"/>
    </reaction>
</comment>
<evidence type="ECO:0000256" key="5">
    <source>
        <dbReference type="ARBA" id="ARBA00022723"/>
    </source>
</evidence>
<evidence type="ECO:0000256" key="6">
    <source>
        <dbReference type="ARBA" id="ARBA00022842"/>
    </source>
</evidence>
<dbReference type="InterPro" id="IPR005478">
    <property type="entry name" value="Transketolase_bac-like"/>
</dbReference>
<dbReference type="Pfam" id="PF00456">
    <property type="entry name" value="Transketolase_N"/>
    <property type="match status" value="1"/>
</dbReference>
<dbReference type="SUPFAM" id="SSF52518">
    <property type="entry name" value="Thiamin diphosphate-binding fold (THDP-binding)"/>
    <property type="match status" value="2"/>
</dbReference>
<feature type="binding site" evidence="13">
    <location>
        <position position="193"/>
    </location>
    <ligand>
        <name>Mg(2+)</name>
        <dbReference type="ChEBI" id="CHEBI:18420"/>
    </ligand>
</feature>
<feature type="binding site" evidence="11">
    <location>
        <position position="33"/>
    </location>
    <ligand>
        <name>substrate</name>
    </ligand>
</feature>
<feature type="binding site" evidence="12">
    <location>
        <position position="191"/>
    </location>
    <ligand>
        <name>thiamine diphosphate</name>
        <dbReference type="ChEBI" id="CHEBI:58937"/>
    </ligand>
</feature>
<dbReference type="SUPFAM" id="SSF52922">
    <property type="entry name" value="TK C-terminal domain-like"/>
    <property type="match status" value="1"/>
</dbReference>
<evidence type="ECO:0000256" key="9">
    <source>
        <dbReference type="NCBIfam" id="TIGR00232"/>
    </source>
</evidence>
<evidence type="ECO:0000313" key="17">
    <source>
        <dbReference type="EMBL" id="ACM19363.1"/>
    </source>
</evidence>
<comment type="subunit">
    <text evidence="2 15">Homodimer.</text>
</comment>
<dbReference type="NCBIfam" id="TIGR00232">
    <property type="entry name" value="tktlase_bact"/>
    <property type="match status" value="1"/>
</dbReference>
<proteinExistence type="inferred from homology"/>
<keyword evidence="18" id="KW-1185">Reference proteome</keyword>
<dbReference type="InterPro" id="IPR009014">
    <property type="entry name" value="Transketo_C/PFOR_II"/>
</dbReference>
<comment type="cofactor">
    <cofactor evidence="12">
        <name>thiamine diphosphate</name>
        <dbReference type="ChEBI" id="CHEBI:58937"/>
    </cofactor>
    <text evidence="12">Binds 1 thiamine pyrophosphate per subunit. During the reaction, the substrate forms a covalent intermediate with the cofactor.</text>
</comment>
<comment type="cofactor">
    <cofactor evidence="13">
        <name>Mg(2+)</name>
        <dbReference type="ChEBI" id="CHEBI:18420"/>
    </cofactor>
    <text evidence="13">Binds 1 Mg(2+) ion per subunit. Can also utilize other divalent metal cations, such as Ca(2+), Mn(2+) and Co(2+).</text>
</comment>
<dbReference type="PROSITE" id="PS00802">
    <property type="entry name" value="TRANSKETOLASE_2"/>
    <property type="match status" value="1"/>
</dbReference>
<keyword evidence="7 12" id="KW-0786">Thiamine pyrophosphate</keyword>
<dbReference type="PROSITE" id="PS00801">
    <property type="entry name" value="TRANSKETOLASE_1"/>
    <property type="match status" value="1"/>
</dbReference>
<comment type="function">
    <text evidence="15">Catalyzes the transfer of a two-carbon ketol group from a ketose donor to an aldose acceptor, via a covalent intermediate with the cofactor thiamine pyrophosphate.</text>
</comment>
<dbReference type="Gene3D" id="3.40.50.970">
    <property type="match status" value="2"/>
</dbReference>
<name>B9M2I4_GEODF</name>
<dbReference type="PANTHER" id="PTHR43522:SF2">
    <property type="entry name" value="TRANSKETOLASE 1-RELATED"/>
    <property type="match status" value="1"/>
</dbReference>
<dbReference type="FunFam" id="3.40.50.970:FF:000004">
    <property type="entry name" value="Transketolase"/>
    <property type="match status" value="1"/>
</dbReference>
<dbReference type="CDD" id="cd02012">
    <property type="entry name" value="TPP_TK"/>
    <property type="match status" value="1"/>
</dbReference>
<evidence type="ECO:0000256" key="11">
    <source>
        <dbReference type="PIRSR" id="PIRSR605478-2"/>
    </source>
</evidence>
<dbReference type="eggNOG" id="COG0021">
    <property type="taxonomic scope" value="Bacteria"/>
</dbReference>
<evidence type="ECO:0000256" key="8">
    <source>
        <dbReference type="ARBA" id="ARBA00049473"/>
    </source>
</evidence>
<feature type="binding site" evidence="12">
    <location>
        <position position="439"/>
    </location>
    <ligand>
        <name>thiamine diphosphate</name>
        <dbReference type="ChEBI" id="CHEBI:58937"/>
    </ligand>
</feature>
<dbReference type="PANTHER" id="PTHR43522">
    <property type="entry name" value="TRANSKETOLASE"/>
    <property type="match status" value="1"/>
</dbReference>
<dbReference type="Proteomes" id="UP000007721">
    <property type="component" value="Chromosome"/>
</dbReference>
<dbReference type="HOGENOM" id="CLU_009227_0_1_7"/>
<dbReference type="InterPro" id="IPR029061">
    <property type="entry name" value="THDP-binding"/>
</dbReference>
<dbReference type="Gene3D" id="3.40.50.920">
    <property type="match status" value="1"/>
</dbReference>
<feature type="site" description="Important for catalytic activity" evidence="14">
    <location>
        <position position="33"/>
    </location>
</feature>
<dbReference type="CDD" id="cd07033">
    <property type="entry name" value="TPP_PYR_DXS_TK_like"/>
    <property type="match status" value="1"/>
</dbReference>
<feature type="binding site" evidence="11">
    <location>
        <position position="475"/>
    </location>
    <ligand>
        <name>substrate</name>
    </ligand>
</feature>
<feature type="binding site" evidence="11">
    <location>
        <position position="471"/>
    </location>
    <ligand>
        <name>substrate</name>
    </ligand>
</feature>